<evidence type="ECO:0000313" key="4">
    <source>
        <dbReference type="Proteomes" id="UP000229239"/>
    </source>
</evidence>
<dbReference type="GO" id="GO:0043023">
    <property type="term" value="F:ribosomal large subunit binding"/>
    <property type="evidence" value="ECO:0007669"/>
    <property type="project" value="TreeGrafter"/>
</dbReference>
<evidence type="ECO:0000256" key="1">
    <source>
        <dbReference type="ARBA" id="ARBA00010574"/>
    </source>
</evidence>
<comment type="subunit">
    <text evidence="2">Interacts with ribosomal protein uL14 (rplN).</text>
</comment>
<dbReference type="Proteomes" id="UP000229239">
    <property type="component" value="Unassembled WGS sequence"/>
</dbReference>
<dbReference type="GO" id="GO:0005737">
    <property type="term" value="C:cytoplasm"/>
    <property type="evidence" value="ECO:0007669"/>
    <property type="project" value="UniProtKB-SubCell"/>
</dbReference>
<dbReference type="GO" id="GO:0042256">
    <property type="term" value="P:cytosolic ribosome assembly"/>
    <property type="evidence" value="ECO:0007669"/>
    <property type="project" value="UniProtKB-UniRule"/>
</dbReference>
<proteinExistence type="inferred from homology"/>
<comment type="similarity">
    <text evidence="1 2">Belongs to the Iojap/RsfS family.</text>
</comment>
<dbReference type="OrthoDB" id="9793681at2"/>
<dbReference type="AlphaFoldDB" id="A0A2M9HKW2"/>
<sequence length="137" mass="15235">MPALQDSINAVRVAAAAADRIKATDIVAFDVADLLGITDIMMIAGASNERQVLAVAEEIEKDLYFKCDGRQARSREGLTEGQWVLLDYGDFVIHVMHDEAREFYGLERLWKDCESIDLQLEHPETAAHDDAADDLAE</sequence>
<dbReference type="GO" id="GO:0017148">
    <property type="term" value="P:negative regulation of translation"/>
    <property type="evidence" value="ECO:0007669"/>
    <property type="project" value="UniProtKB-UniRule"/>
</dbReference>
<dbReference type="Pfam" id="PF02410">
    <property type="entry name" value="RsfS"/>
    <property type="match status" value="1"/>
</dbReference>
<accession>A0A2M9HKW2</accession>
<keyword evidence="2" id="KW-0678">Repressor</keyword>
<name>A0A2M9HKW2_9BIFI</name>
<dbReference type="EMBL" id="PEBJ01000002">
    <property type="protein sequence ID" value="PJM77444.1"/>
    <property type="molecule type" value="Genomic_DNA"/>
</dbReference>
<protein>
    <recommendedName>
        <fullName evidence="2">Ribosomal silencing factor RsfS</fullName>
    </recommendedName>
</protein>
<keyword evidence="2" id="KW-0810">Translation regulation</keyword>
<dbReference type="SUPFAM" id="SSF81301">
    <property type="entry name" value="Nucleotidyltransferase"/>
    <property type="match status" value="1"/>
</dbReference>
<reference evidence="4" key="1">
    <citation type="submission" date="2017-10" db="EMBL/GenBank/DDBJ databases">
        <title>Draft genome sequences of strains TRE 1, TRE 9, TRE H and TRI 7, isolated from tamarins, belonging to four potential novel Bifidobacterium species.</title>
        <authorList>
            <person name="Mattarelli P."/>
            <person name="Modesto M."/>
            <person name="Puglisi E."/>
            <person name="Morelli L."/>
            <person name="Bonetti A."/>
            <person name="Spezio C."/>
            <person name="Sandri C."/>
        </authorList>
    </citation>
    <scope>NUCLEOTIDE SEQUENCE [LARGE SCALE GENOMIC DNA]</scope>
    <source>
        <strain evidence="4">TREH</strain>
    </source>
</reference>
<comment type="subcellular location">
    <subcellularLocation>
        <location evidence="2">Cytoplasm</location>
    </subcellularLocation>
</comment>
<keyword evidence="2" id="KW-0963">Cytoplasm</keyword>
<dbReference type="NCBIfam" id="TIGR00090">
    <property type="entry name" value="rsfS_iojap_ybeB"/>
    <property type="match status" value="1"/>
</dbReference>
<dbReference type="HAMAP" id="MF_01477">
    <property type="entry name" value="Iojap_RsfS"/>
    <property type="match status" value="1"/>
</dbReference>
<comment type="caution">
    <text evidence="3">The sequence shown here is derived from an EMBL/GenBank/DDBJ whole genome shotgun (WGS) entry which is preliminary data.</text>
</comment>
<dbReference type="RefSeq" id="WP_100494202.1">
    <property type="nucleotide sequence ID" value="NZ_JAFEJV010000003.1"/>
</dbReference>
<dbReference type="PANTHER" id="PTHR21043:SF0">
    <property type="entry name" value="MITOCHONDRIAL ASSEMBLY OF RIBOSOMAL LARGE SUBUNIT PROTEIN 1"/>
    <property type="match status" value="1"/>
</dbReference>
<keyword evidence="4" id="KW-1185">Reference proteome</keyword>
<dbReference type="InterPro" id="IPR043519">
    <property type="entry name" value="NT_sf"/>
</dbReference>
<evidence type="ECO:0000256" key="2">
    <source>
        <dbReference type="HAMAP-Rule" id="MF_01477"/>
    </source>
</evidence>
<dbReference type="InterPro" id="IPR004394">
    <property type="entry name" value="Iojap/RsfS/C7orf30"/>
</dbReference>
<gene>
    <name evidence="2 3" type="primary">rsfS</name>
    <name evidence="3" type="ORF">CSQ86_06100</name>
</gene>
<organism evidence="3 4">
    <name type="scientific">Bifidobacterium felsineum</name>
    <dbReference type="NCBI Taxonomy" id="2045440"/>
    <lineage>
        <taxon>Bacteria</taxon>
        <taxon>Bacillati</taxon>
        <taxon>Actinomycetota</taxon>
        <taxon>Actinomycetes</taxon>
        <taxon>Bifidobacteriales</taxon>
        <taxon>Bifidobacteriaceae</taxon>
        <taxon>Bifidobacterium</taxon>
    </lineage>
</organism>
<evidence type="ECO:0000313" key="3">
    <source>
        <dbReference type="EMBL" id="PJM77444.1"/>
    </source>
</evidence>
<comment type="function">
    <text evidence="2">Functions as a ribosomal silencing factor. Interacts with ribosomal protein uL14 (rplN), blocking formation of intersubunit bridge B8. Prevents association of the 30S and 50S ribosomal subunits and the formation of functional ribosomes, thus repressing translation.</text>
</comment>
<dbReference type="PANTHER" id="PTHR21043">
    <property type="entry name" value="IOJAP SUPERFAMILY ORTHOLOG"/>
    <property type="match status" value="1"/>
</dbReference>
<dbReference type="GO" id="GO:0090071">
    <property type="term" value="P:negative regulation of ribosome biogenesis"/>
    <property type="evidence" value="ECO:0007669"/>
    <property type="project" value="UniProtKB-UniRule"/>
</dbReference>
<dbReference type="Gene3D" id="3.30.460.10">
    <property type="entry name" value="Beta Polymerase, domain 2"/>
    <property type="match status" value="1"/>
</dbReference>